<dbReference type="HAMAP" id="MF_00835">
    <property type="entry name" value="BioC"/>
    <property type="match status" value="1"/>
</dbReference>
<evidence type="ECO:0000256" key="2">
    <source>
        <dbReference type="ARBA" id="ARBA00004746"/>
    </source>
</evidence>
<keyword evidence="4 8" id="KW-0489">Methyltransferase</keyword>
<dbReference type="EC" id="2.1.1.197" evidence="3 8"/>
<comment type="pathway">
    <text evidence="2 8">Cofactor biosynthesis; biotin biosynthesis.</text>
</comment>
<keyword evidence="7 8" id="KW-0093">Biotin biosynthesis</keyword>
<evidence type="ECO:0000256" key="5">
    <source>
        <dbReference type="ARBA" id="ARBA00022679"/>
    </source>
</evidence>
<evidence type="ECO:0000256" key="1">
    <source>
        <dbReference type="ARBA" id="ARBA00000852"/>
    </source>
</evidence>
<evidence type="ECO:0000256" key="7">
    <source>
        <dbReference type="ARBA" id="ARBA00022756"/>
    </source>
</evidence>
<dbReference type="AlphaFoldDB" id="A0A2S9H181"/>
<accession>A0A2S9H181</accession>
<dbReference type="EMBL" id="PUGF01000006">
    <property type="protein sequence ID" value="PRC93703.1"/>
    <property type="molecule type" value="Genomic_DNA"/>
</dbReference>
<dbReference type="GO" id="GO:0032259">
    <property type="term" value="P:methylation"/>
    <property type="evidence" value="ECO:0007669"/>
    <property type="project" value="UniProtKB-KW"/>
</dbReference>
<dbReference type="UniPathway" id="UPA00078"/>
<dbReference type="InterPro" id="IPR011814">
    <property type="entry name" value="BioC"/>
</dbReference>
<comment type="function">
    <text evidence="8">Converts the free carboxyl group of a malonyl-thioester to its methyl ester by transfer of a methyl group from S-adenosyl-L-methionine (SAM). It allows to synthesize pimeloyl-ACP via the fatty acid synthetic pathway.</text>
</comment>
<dbReference type="InterPro" id="IPR050602">
    <property type="entry name" value="Malonyl-ACP_OMT"/>
</dbReference>
<feature type="domain" description="Methyltransferase type 11" evidence="9">
    <location>
        <begin position="50"/>
        <end position="162"/>
    </location>
</feature>
<dbReference type="Gene3D" id="3.40.50.150">
    <property type="entry name" value="Vaccinia Virus protein VP39"/>
    <property type="match status" value="1"/>
</dbReference>
<protein>
    <recommendedName>
        <fullName evidence="3 8">Malonyl-[acyl-carrier protein] O-methyltransferase</fullName>
        <shortName evidence="8">Malonyl-ACP O-methyltransferase</shortName>
        <ecNumber evidence="3 8">2.1.1.197</ecNumber>
    </recommendedName>
    <alternativeName>
        <fullName evidence="8">Biotin synthesis protein BioC</fullName>
    </alternativeName>
</protein>
<evidence type="ECO:0000256" key="8">
    <source>
        <dbReference type="HAMAP-Rule" id="MF_00835"/>
    </source>
</evidence>
<evidence type="ECO:0000259" key="9">
    <source>
        <dbReference type="Pfam" id="PF08241"/>
    </source>
</evidence>
<comment type="catalytic activity">
    <reaction evidence="1 8">
        <text>malonyl-[ACP] + S-adenosyl-L-methionine = malonyl-[ACP] methyl ester + S-adenosyl-L-homocysteine</text>
        <dbReference type="Rhea" id="RHEA:17105"/>
        <dbReference type="Rhea" id="RHEA-COMP:9623"/>
        <dbReference type="Rhea" id="RHEA-COMP:9954"/>
        <dbReference type="ChEBI" id="CHEBI:57856"/>
        <dbReference type="ChEBI" id="CHEBI:59789"/>
        <dbReference type="ChEBI" id="CHEBI:78449"/>
        <dbReference type="ChEBI" id="CHEBI:78845"/>
        <dbReference type="EC" id="2.1.1.197"/>
    </reaction>
</comment>
<dbReference type="InterPro" id="IPR029063">
    <property type="entry name" value="SAM-dependent_MTases_sf"/>
</dbReference>
<gene>
    <name evidence="8" type="primary">bioC</name>
    <name evidence="10" type="ORF">S2091_1704</name>
</gene>
<evidence type="ECO:0000313" key="11">
    <source>
        <dbReference type="Proteomes" id="UP000237839"/>
    </source>
</evidence>
<dbReference type="GO" id="GO:0008757">
    <property type="term" value="F:S-adenosylmethionine-dependent methyltransferase activity"/>
    <property type="evidence" value="ECO:0007669"/>
    <property type="project" value="InterPro"/>
</dbReference>
<organism evidence="10 11">
    <name type="scientific">Solimicrobium silvestre</name>
    <dbReference type="NCBI Taxonomy" id="2099400"/>
    <lineage>
        <taxon>Bacteria</taxon>
        <taxon>Pseudomonadati</taxon>
        <taxon>Pseudomonadota</taxon>
        <taxon>Betaproteobacteria</taxon>
        <taxon>Burkholderiales</taxon>
        <taxon>Oxalobacteraceae</taxon>
        <taxon>Solimicrobium</taxon>
    </lineage>
</organism>
<keyword evidence="11" id="KW-1185">Reference proteome</keyword>
<evidence type="ECO:0000256" key="3">
    <source>
        <dbReference type="ARBA" id="ARBA00012327"/>
    </source>
</evidence>
<reference evidence="10 11" key="1">
    <citation type="submission" date="2018-02" db="EMBL/GenBank/DDBJ databases">
        <title>Solimicrobium silvestre gen. nov., sp. nov., isolated from alpine forest soil.</title>
        <authorList>
            <person name="Margesin R."/>
            <person name="Albuquerque L."/>
            <person name="Zhang D.-C."/>
            <person name="Froufe H.J.C."/>
            <person name="Severino R."/>
            <person name="Roxo I."/>
            <person name="Egas C."/>
            <person name="Da Costa M.S."/>
        </authorList>
    </citation>
    <scope>NUCLEOTIDE SEQUENCE [LARGE SCALE GENOMIC DNA]</scope>
    <source>
        <strain evidence="10 11">S20-91</strain>
    </source>
</reference>
<dbReference type="RefSeq" id="WP_243405357.1">
    <property type="nucleotide sequence ID" value="NZ_PUGF01000006.1"/>
</dbReference>
<dbReference type="CDD" id="cd02440">
    <property type="entry name" value="AdoMet_MTases"/>
    <property type="match status" value="1"/>
</dbReference>
<keyword evidence="6 8" id="KW-0949">S-adenosyl-L-methionine</keyword>
<dbReference type="GO" id="GO:0010340">
    <property type="term" value="F:carboxyl-O-methyltransferase activity"/>
    <property type="evidence" value="ECO:0007669"/>
    <property type="project" value="UniProtKB-UniRule"/>
</dbReference>
<dbReference type="Pfam" id="PF08241">
    <property type="entry name" value="Methyltransf_11"/>
    <property type="match status" value="1"/>
</dbReference>
<sequence>MQSAPIDLNRVRQLFSQPAALQAADFINREIAARMLERLQLVRLDPAQVVDAGCGRGAEVGVLQNNYPNAQIIGIDASQELLQLALQEPKATALSMQGLLSKWLFSGKKNSNLINGDFCRTSLADQATDLVWSNLALHWHPEPDQVFKEWRRILRVNGLLMFSCFGPDSLKEIRHAFNDIDQTPHTLPFVDMHDFGDMLVGAGFATPVMDMEVITLTYSTAAQLLAEVRSMGGNPLQTRGKGLIGKMAWQHMCNKLEQLRNEDGLIPLTLEIIYGHAFKPAPKRGNPGESIIKFEHLKK</sequence>
<evidence type="ECO:0000256" key="4">
    <source>
        <dbReference type="ARBA" id="ARBA00022603"/>
    </source>
</evidence>
<evidence type="ECO:0000256" key="6">
    <source>
        <dbReference type="ARBA" id="ARBA00022691"/>
    </source>
</evidence>
<dbReference type="PANTHER" id="PTHR13090">
    <property type="entry name" value="ARGININE-HYDROXYLASE NDUFAF5, MITOCHONDRIAL"/>
    <property type="match status" value="1"/>
</dbReference>
<dbReference type="PANTHER" id="PTHR13090:SF1">
    <property type="entry name" value="ARGININE-HYDROXYLASE NDUFAF5, MITOCHONDRIAL"/>
    <property type="match status" value="1"/>
</dbReference>
<dbReference type="Proteomes" id="UP000237839">
    <property type="component" value="Unassembled WGS sequence"/>
</dbReference>
<dbReference type="InterPro" id="IPR013216">
    <property type="entry name" value="Methyltransf_11"/>
</dbReference>
<keyword evidence="5 8" id="KW-0808">Transferase</keyword>
<proteinExistence type="inferred from homology"/>
<dbReference type="GO" id="GO:0102130">
    <property type="term" value="F:malonyl-CoA methyltransferase activity"/>
    <property type="evidence" value="ECO:0007669"/>
    <property type="project" value="UniProtKB-EC"/>
</dbReference>
<dbReference type="GO" id="GO:0009102">
    <property type="term" value="P:biotin biosynthetic process"/>
    <property type="evidence" value="ECO:0007669"/>
    <property type="project" value="UniProtKB-UniRule"/>
</dbReference>
<dbReference type="SUPFAM" id="SSF53335">
    <property type="entry name" value="S-adenosyl-L-methionine-dependent methyltransferases"/>
    <property type="match status" value="1"/>
</dbReference>
<evidence type="ECO:0000313" key="10">
    <source>
        <dbReference type="EMBL" id="PRC93703.1"/>
    </source>
</evidence>
<comment type="caution">
    <text evidence="10">The sequence shown here is derived from an EMBL/GenBank/DDBJ whole genome shotgun (WGS) entry which is preliminary data.</text>
</comment>
<name>A0A2S9H181_9BURK</name>
<comment type="similarity">
    <text evidence="8">Belongs to the methyltransferase superfamily.</text>
</comment>